<proteinExistence type="predicted"/>
<accession>A0A2N9GHS4</accession>
<dbReference type="AlphaFoldDB" id="A0A2N9GHS4"/>
<protein>
    <submittedName>
        <fullName evidence="2">Uncharacterized protein</fullName>
    </submittedName>
</protein>
<feature type="region of interest" description="Disordered" evidence="1">
    <location>
        <begin position="1"/>
        <end position="47"/>
    </location>
</feature>
<sequence>MAMANPQPPPQTSFRESPPSIEPGSRTGTGDRIGDFSGEAPANQGLGLSLSHSRSRRFGLQAWHSSFDLVHKFEEEGKQLRRRARERDEGGDGCFFFERLQRMPEKMIGLHRSSLEFADGFAPIFTRENDGFVSIFP</sequence>
<evidence type="ECO:0000313" key="2">
    <source>
        <dbReference type="EMBL" id="SPC98959.1"/>
    </source>
</evidence>
<dbReference type="EMBL" id="OIVN01001923">
    <property type="protein sequence ID" value="SPC98959.1"/>
    <property type="molecule type" value="Genomic_DNA"/>
</dbReference>
<reference evidence="2" key="1">
    <citation type="submission" date="2018-02" db="EMBL/GenBank/DDBJ databases">
        <authorList>
            <person name="Cohen D.B."/>
            <person name="Kent A.D."/>
        </authorList>
    </citation>
    <scope>NUCLEOTIDE SEQUENCE</scope>
</reference>
<evidence type="ECO:0000256" key="1">
    <source>
        <dbReference type="SAM" id="MobiDB-lite"/>
    </source>
</evidence>
<gene>
    <name evidence="2" type="ORF">FSB_LOCUS26841</name>
</gene>
<feature type="compositionally biased region" description="Pro residues" evidence="1">
    <location>
        <begin position="1"/>
        <end position="11"/>
    </location>
</feature>
<name>A0A2N9GHS4_FAGSY</name>
<organism evidence="2">
    <name type="scientific">Fagus sylvatica</name>
    <name type="common">Beechnut</name>
    <dbReference type="NCBI Taxonomy" id="28930"/>
    <lineage>
        <taxon>Eukaryota</taxon>
        <taxon>Viridiplantae</taxon>
        <taxon>Streptophyta</taxon>
        <taxon>Embryophyta</taxon>
        <taxon>Tracheophyta</taxon>
        <taxon>Spermatophyta</taxon>
        <taxon>Magnoliopsida</taxon>
        <taxon>eudicotyledons</taxon>
        <taxon>Gunneridae</taxon>
        <taxon>Pentapetalae</taxon>
        <taxon>rosids</taxon>
        <taxon>fabids</taxon>
        <taxon>Fagales</taxon>
        <taxon>Fagaceae</taxon>
        <taxon>Fagus</taxon>
    </lineage>
</organism>